<dbReference type="SUPFAM" id="SSF55073">
    <property type="entry name" value="Nucleotide cyclase"/>
    <property type="match status" value="1"/>
</dbReference>
<dbReference type="RefSeq" id="WP_092404725.1">
    <property type="nucleotide sequence ID" value="NZ_FOVF01000003.1"/>
</dbReference>
<dbReference type="InterPro" id="IPR029787">
    <property type="entry name" value="Nucleotide_cyclase"/>
</dbReference>
<organism evidence="1 2">
    <name type="scientific">Dokdonella immobilis</name>
    <dbReference type="NCBI Taxonomy" id="578942"/>
    <lineage>
        <taxon>Bacteria</taxon>
        <taxon>Pseudomonadati</taxon>
        <taxon>Pseudomonadota</taxon>
        <taxon>Gammaproteobacteria</taxon>
        <taxon>Lysobacterales</taxon>
        <taxon>Rhodanobacteraceae</taxon>
        <taxon>Dokdonella</taxon>
    </lineage>
</organism>
<dbReference type="Gene3D" id="3.30.70.1230">
    <property type="entry name" value="Nucleotide cyclase"/>
    <property type="match status" value="1"/>
</dbReference>
<name>A0A1I4VUE1_9GAMM</name>
<dbReference type="OrthoDB" id="3815156at2"/>
<dbReference type="InterPro" id="IPR020503">
    <property type="entry name" value="Uncharacterised_Rv2561"/>
</dbReference>
<evidence type="ECO:0008006" key="3">
    <source>
        <dbReference type="Google" id="ProtNLM"/>
    </source>
</evidence>
<keyword evidence="2" id="KW-1185">Reference proteome</keyword>
<evidence type="ECO:0000313" key="2">
    <source>
        <dbReference type="Proteomes" id="UP000198575"/>
    </source>
</evidence>
<proteinExistence type="predicted"/>
<reference evidence="1 2" key="1">
    <citation type="submission" date="2016-10" db="EMBL/GenBank/DDBJ databases">
        <authorList>
            <person name="de Groot N.N."/>
        </authorList>
    </citation>
    <scope>NUCLEOTIDE SEQUENCE [LARGE SCALE GENOMIC DNA]</scope>
    <source>
        <strain evidence="1 2">CGMCC 1.7659</strain>
    </source>
</reference>
<gene>
    <name evidence="1" type="ORF">SAMN05216289_10343</name>
</gene>
<evidence type="ECO:0000313" key="1">
    <source>
        <dbReference type="EMBL" id="SFN04629.1"/>
    </source>
</evidence>
<protein>
    <recommendedName>
        <fullName evidence="3">DUF2652 domain-containing protein</fullName>
    </recommendedName>
</protein>
<accession>A0A1I4VUE1</accession>
<dbReference type="Proteomes" id="UP000198575">
    <property type="component" value="Unassembled WGS sequence"/>
</dbReference>
<dbReference type="Pfam" id="PF10851">
    <property type="entry name" value="DUF2652"/>
    <property type="match status" value="1"/>
</dbReference>
<dbReference type="STRING" id="578942.SAMN05216289_10343"/>
<sequence>MRICKALLIVVDISGYTRFITERSLTLEHAEQVISDLLNTVLDQSRHPLTLNKLEGDAALLYAEIDEADPGTARPMLGQVRAFFPAFRDRVKALSALRQNCSCDACRNITALSLKAFVHCGEVLLKKIRQFDELAGEPVILVHRLMKNSIASNEYVLLTDTVAELAGLDRSRLRSHVEEVDGMGRQSLWLANGSDLPEWTPMTTSQAGSKATARRSGVFRHLPLAQGGAGWLAAMRNWWTARRA</sequence>
<dbReference type="EMBL" id="FOVF01000003">
    <property type="protein sequence ID" value="SFN04629.1"/>
    <property type="molecule type" value="Genomic_DNA"/>
</dbReference>
<dbReference type="AlphaFoldDB" id="A0A1I4VUE1"/>